<keyword evidence="4" id="KW-0997">Cell inner membrane</keyword>
<feature type="region of interest" description="Disordered" evidence="11">
    <location>
        <begin position="299"/>
        <end position="323"/>
    </location>
</feature>
<comment type="caution">
    <text evidence="14">The sequence shown here is derived from an EMBL/GenBank/DDBJ whole genome shotgun (WGS) entry which is preliminary data.</text>
</comment>
<feature type="transmembrane region" description="Helical" evidence="12">
    <location>
        <begin position="203"/>
        <end position="223"/>
    </location>
</feature>
<evidence type="ECO:0000256" key="4">
    <source>
        <dbReference type="ARBA" id="ARBA00022519"/>
    </source>
</evidence>
<dbReference type="Proteomes" id="UP000440498">
    <property type="component" value="Unassembled WGS sequence"/>
</dbReference>
<reference evidence="14 15" key="1">
    <citation type="submission" date="2019-10" db="EMBL/GenBank/DDBJ databases">
        <title>Two novel species isolated from a subtropical stream in China.</title>
        <authorList>
            <person name="Lu H."/>
        </authorList>
    </citation>
    <scope>NUCLEOTIDE SEQUENCE [LARGE SCALE GENOMIC DNA]</scope>
    <source>
        <strain evidence="14 15">FT29W</strain>
    </source>
</reference>
<dbReference type="SMART" id="SM00283">
    <property type="entry name" value="MA"/>
    <property type="match status" value="1"/>
</dbReference>
<evidence type="ECO:0000256" key="5">
    <source>
        <dbReference type="ARBA" id="ARBA00022692"/>
    </source>
</evidence>
<dbReference type="PANTHER" id="PTHR43531:SF11">
    <property type="entry name" value="METHYL-ACCEPTING CHEMOTAXIS PROTEIN 3"/>
    <property type="match status" value="1"/>
</dbReference>
<feature type="compositionally biased region" description="Low complexity" evidence="11">
    <location>
        <begin position="299"/>
        <end position="311"/>
    </location>
</feature>
<dbReference type="Pfam" id="PF00015">
    <property type="entry name" value="MCPsignal"/>
    <property type="match status" value="1"/>
</dbReference>
<comment type="subcellular location">
    <subcellularLocation>
        <location evidence="1">Cell inner membrane</location>
        <topology evidence="1">Multi-pass membrane protein</topology>
    </subcellularLocation>
</comment>
<evidence type="ECO:0000256" key="1">
    <source>
        <dbReference type="ARBA" id="ARBA00004429"/>
    </source>
</evidence>
<dbReference type="InterPro" id="IPR003122">
    <property type="entry name" value="Tar_rcpt_lig-bd"/>
</dbReference>
<protein>
    <submittedName>
        <fullName evidence="14">Methyl-accepting chemotaxis protein</fullName>
    </submittedName>
</protein>
<dbReference type="GO" id="GO:0005886">
    <property type="term" value="C:plasma membrane"/>
    <property type="evidence" value="ECO:0007669"/>
    <property type="project" value="UniProtKB-SubCell"/>
</dbReference>
<evidence type="ECO:0000313" key="14">
    <source>
        <dbReference type="EMBL" id="MQA42044.1"/>
    </source>
</evidence>
<dbReference type="GO" id="GO:0004888">
    <property type="term" value="F:transmembrane signaling receptor activity"/>
    <property type="evidence" value="ECO:0007669"/>
    <property type="project" value="InterPro"/>
</dbReference>
<dbReference type="InterPro" id="IPR004090">
    <property type="entry name" value="Chemotax_Me-accpt_rcpt"/>
</dbReference>
<evidence type="ECO:0000256" key="11">
    <source>
        <dbReference type="SAM" id="MobiDB-lite"/>
    </source>
</evidence>
<keyword evidence="5 12" id="KW-0812">Transmembrane</keyword>
<keyword evidence="6 12" id="KW-1133">Transmembrane helix</keyword>
<evidence type="ECO:0000313" key="15">
    <source>
        <dbReference type="Proteomes" id="UP000440498"/>
    </source>
</evidence>
<accession>A0A6A7NAM5</accession>
<keyword evidence="3" id="KW-0145">Chemotaxis</keyword>
<evidence type="ECO:0000256" key="8">
    <source>
        <dbReference type="ARBA" id="ARBA00023224"/>
    </source>
</evidence>
<dbReference type="PANTHER" id="PTHR43531">
    <property type="entry name" value="PROTEIN ICFG"/>
    <property type="match status" value="1"/>
</dbReference>
<dbReference type="InterPro" id="IPR004089">
    <property type="entry name" value="MCPsignal_dom"/>
</dbReference>
<dbReference type="InterPro" id="IPR051310">
    <property type="entry name" value="MCP_chemotaxis"/>
</dbReference>
<evidence type="ECO:0000259" key="13">
    <source>
        <dbReference type="PROSITE" id="PS50111"/>
    </source>
</evidence>
<dbReference type="GO" id="GO:0007165">
    <property type="term" value="P:signal transduction"/>
    <property type="evidence" value="ECO:0007669"/>
    <property type="project" value="UniProtKB-KW"/>
</dbReference>
<organism evidence="14 15">
    <name type="scientific">Rugamonas aquatica</name>
    <dbReference type="NCBI Taxonomy" id="2743357"/>
    <lineage>
        <taxon>Bacteria</taxon>
        <taxon>Pseudomonadati</taxon>
        <taxon>Pseudomonadota</taxon>
        <taxon>Betaproteobacteria</taxon>
        <taxon>Burkholderiales</taxon>
        <taxon>Oxalobacteraceae</taxon>
        <taxon>Telluria group</taxon>
        <taxon>Rugamonas</taxon>
    </lineage>
</organism>
<feature type="compositionally biased region" description="Polar residues" evidence="11">
    <location>
        <begin position="314"/>
        <end position="323"/>
    </location>
</feature>
<dbReference type="EMBL" id="WHUG01000017">
    <property type="protein sequence ID" value="MQA42044.1"/>
    <property type="molecule type" value="Genomic_DNA"/>
</dbReference>
<dbReference type="SUPFAM" id="SSF58104">
    <property type="entry name" value="Methyl-accepting chemotaxis protein (MCP) signaling domain"/>
    <property type="match status" value="1"/>
</dbReference>
<dbReference type="FunFam" id="1.10.287.950:FF:000001">
    <property type="entry name" value="Methyl-accepting chemotaxis sensory transducer"/>
    <property type="match status" value="1"/>
</dbReference>
<feature type="transmembrane region" description="Helical" evidence="12">
    <location>
        <begin position="12"/>
        <end position="33"/>
    </location>
</feature>
<dbReference type="Pfam" id="PF02203">
    <property type="entry name" value="TarH"/>
    <property type="match status" value="1"/>
</dbReference>
<evidence type="ECO:0000256" key="10">
    <source>
        <dbReference type="PROSITE-ProRule" id="PRU00284"/>
    </source>
</evidence>
<feature type="compositionally biased region" description="Basic and acidic residues" evidence="11">
    <location>
        <begin position="550"/>
        <end position="565"/>
    </location>
</feature>
<sequence length="565" mass="59999">MLSMLTVRAKILILLTVAVLALVVVVTIAFLGLKQEGAMLNQIGKNRMPSVQALLQISEGQTALRSASRSIDTTAAYPEEAGNVAHEIKRKQEIWGDIDKAWKIYDALPQETEEATVWKTFVKQWETWKARDAIINDLAGQIVLADSVKRKELYVTVHKTLQENRPAFHDAEESLNKLVALNIAYGEGDVKNADESSAHALSLMYTASGVALALLVAIGLVILNGIMKQLGGDPSYAAEIVRQVADGDLSADVALKNGDTTSLLAAMKGMIEKLSHVVQEVNNGAEALASASEEVSATAQSLSQAASEQAAGTEETSASVEQMTASISQNTENAKVTDGIASKASLEAAEGGEAVKSTVAAMQQIAKKISIIDDIAYQTNLLALNAAIEAARAGEHGKGFAVVAAEVRKLAERSQVAAQEIEQVASSSVELAEKAGRLLDEMVPNIRRTSNLVQEITAASEEQSAGVGQINAAVTQLSQTTQQNASSSEELAATAEEMSGQAEQLQQTMSFFKLAGVSRPIRTTTVARKPGKPMARAGGRMAAGVGGNRRMTEMSEPDESHFVKF</sequence>
<name>A0A6A7NAM5_9BURK</name>
<keyword evidence="7 12" id="KW-0472">Membrane</keyword>
<keyword evidence="2" id="KW-1003">Cell membrane</keyword>
<dbReference type="RefSeq" id="WP_152841209.1">
    <property type="nucleotide sequence ID" value="NZ_WHUG01000017.1"/>
</dbReference>
<feature type="compositionally biased region" description="Low complexity" evidence="11">
    <location>
        <begin position="534"/>
        <end position="543"/>
    </location>
</feature>
<dbReference type="PROSITE" id="PS50111">
    <property type="entry name" value="CHEMOTAXIS_TRANSDUC_2"/>
    <property type="match status" value="1"/>
</dbReference>
<evidence type="ECO:0000256" key="9">
    <source>
        <dbReference type="ARBA" id="ARBA00029447"/>
    </source>
</evidence>
<evidence type="ECO:0000256" key="2">
    <source>
        <dbReference type="ARBA" id="ARBA00022475"/>
    </source>
</evidence>
<gene>
    <name evidence="14" type="ORF">GEV02_28220</name>
</gene>
<dbReference type="GO" id="GO:0006935">
    <property type="term" value="P:chemotaxis"/>
    <property type="evidence" value="ECO:0007669"/>
    <property type="project" value="UniProtKB-KW"/>
</dbReference>
<proteinExistence type="inferred from homology"/>
<keyword evidence="8 10" id="KW-0807">Transducer</keyword>
<dbReference type="PRINTS" id="PR00260">
    <property type="entry name" value="CHEMTRNSDUCR"/>
</dbReference>
<evidence type="ECO:0000256" key="6">
    <source>
        <dbReference type="ARBA" id="ARBA00022989"/>
    </source>
</evidence>
<evidence type="ECO:0000256" key="12">
    <source>
        <dbReference type="SAM" id="Phobius"/>
    </source>
</evidence>
<feature type="region of interest" description="Disordered" evidence="11">
    <location>
        <begin position="527"/>
        <end position="565"/>
    </location>
</feature>
<evidence type="ECO:0000256" key="7">
    <source>
        <dbReference type="ARBA" id="ARBA00023136"/>
    </source>
</evidence>
<evidence type="ECO:0000256" key="3">
    <source>
        <dbReference type="ARBA" id="ARBA00022500"/>
    </source>
</evidence>
<dbReference type="Gene3D" id="1.10.287.950">
    <property type="entry name" value="Methyl-accepting chemotaxis protein"/>
    <property type="match status" value="1"/>
</dbReference>
<feature type="domain" description="Methyl-accepting transducer" evidence="13">
    <location>
        <begin position="284"/>
        <end position="499"/>
    </location>
</feature>
<dbReference type="CDD" id="cd11386">
    <property type="entry name" value="MCP_signal"/>
    <property type="match status" value="1"/>
</dbReference>
<dbReference type="AlphaFoldDB" id="A0A6A7NAM5"/>
<comment type="similarity">
    <text evidence="9">Belongs to the methyl-accepting chemotaxis (MCP) protein family.</text>
</comment>
<keyword evidence="15" id="KW-1185">Reference proteome</keyword>